<dbReference type="GO" id="GO:0031956">
    <property type="term" value="F:medium-chain fatty acid-CoA ligase activity"/>
    <property type="evidence" value="ECO:0007669"/>
    <property type="project" value="TreeGrafter"/>
</dbReference>
<proteinExistence type="inferred from homology"/>
<feature type="domain" description="AMP-binding enzyme C-terminal" evidence="4">
    <location>
        <begin position="428"/>
        <end position="503"/>
    </location>
</feature>
<dbReference type="PANTHER" id="PTHR43201">
    <property type="entry name" value="ACYL-COA SYNTHETASE"/>
    <property type="match status" value="1"/>
</dbReference>
<feature type="domain" description="AMP-dependent synthetase/ligase" evidence="3">
    <location>
        <begin position="14"/>
        <end position="380"/>
    </location>
</feature>
<gene>
    <name evidence="5" type="ORF">ABVN21_08370</name>
</gene>
<evidence type="ECO:0000259" key="4">
    <source>
        <dbReference type="Pfam" id="PF13193"/>
    </source>
</evidence>
<dbReference type="InterPro" id="IPR025110">
    <property type="entry name" value="AMP-bd_C"/>
</dbReference>
<evidence type="ECO:0000256" key="1">
    <source>
        <dbReference type="ARBA" id="ARBA00006432"/>
    </source>
</evidence>
<dbReference type="InterPro" id="IPR045851">
    <property type="entry name" value="AMP-bd_C_sf"/>
</dbReference>
<dbReference type="RefSeq" id="WP_339555756.1">
    <property type="nucleotide sequence ID" value="NZ_CP159258.1"/>
</dbReference>
<dbReference type="GO" id="GO:0006631">
    <property type="term" value="P:fatty acid metabolic process"/>
    <property type="evidence" value="ECO:0007669"/>
    <property type="project" value="TreeGrafter"/>
</dbReference>
<organism evidence="5">
    <name type="scientific">Pseudomonas sp. MYb327</name>
    <dbReference type="NCBI Taxonomy" id="2745230"/>
    <lineage>
        <taxon>Bacteria</taxon>
        <taxon>Pseudomonadati</taxon>
        <taxon>Pseudomonadota</taxon>
        <taxon>Gammaproteobacteria</taxon>
        <taxon>Pseudomonadales</taxon>
        <taxon>Pseudomonadaceae</taxon>
        <taxon>Pseudomonas</taxon>
    </lineage>
</organism>
<name>A0AAU8E993_9PSED</name>
<dbReference type="Pfam" id="PF00501">
    <property type="entry name" value="AMP-binding"/>
    <property type="match status" value="1"/>
</dbReference>
<evidence type="ECO:0000256" key="2">
    <source>
        <dbReference type="ARBA" id="ARBA00022598"/>
    </source>
</evidence>
<keyword evidence="2" id="KW-0436">Ligase</keyword>
<protein>
    <submittedName>
        <fullName evidence="5">AMP-binding protein</fullName>
    </submittedName>
</protein>
<dbReference type="Pfam" id="PF13193">
    <property type="entry name" value="AMP-binding_C"/>
    <property type="match status" value="1"/>
</dbReference>
<dbReference type="PROSITE" id="PS00455">
    <property type="entry name" value="AMP_BINDING"/>
    <property type="match status" value="1"/>
</dbReference>
<dbReference type="SUPFAM" id="SSF56801">
    <property type="entry name" value="Acetyl-CoA synthetase-like"/>
    <property type="match status" value="1"/>
</dbReference>
<reference evidence="5" key="1">
    <citation type="submission" date="2024-06" db="EMBL/GenBank/DDBJ databases">
        <title>The Caenorhabditis elegans bacterial microbiome influences microsporidia infection through nutrient limitation and inhibiting parasite invasion.</title>
        <authorList>
            <person name="Tamim El Jarkass H."/>
            <person name="Castelblanco S."/>
            <person name="Kaur M."/>
            <person name="Wan Y.C."/>
            <person name="Ellis A.E."/>
            <person name="Sheldon R.D."/>
            <person name="Lien E.C."/>
            <person name="Burton N.O."/>
            <person name="Wright G.D."/>
            <person name="Reinke A.W."/>
        </authorList>
    </citation>
    <scope>NUCLEOTIDE SEQUENCE</scope>
    <source>
        <strain evidence="5">MYb327</strain>
    </source>
</reference>
<evidence type="ECO:0000259" key="3">
    <source>
        <dbReference type="Pfam" id="PF00501"/>
    </source>
</evidence>
<comment type="similarity">
    <text evidence="1">Belongs to the ATP-dependent AMP-binding enzyme family.</text>
</comment>
<accession>A0AAU8E993</accession>
<evidence type="ECO:0000313" key="5">
    <source>
        <dbReference type="EMBL" id="XCG76070.1"/>
    </source>
</evidence>
<dbReference type="Gene3D" id="3.40.50.12780">
    <property type="entry name" value="N-terminal domain of ligase-like"/>
    <property type="match status" value="1"/>
</dbReference>
<dbReference type="Gene3D" id="3.30.300.30">
    <property type="match status" value="1"/>
</dbReference>
<dbReference type="PANTHER" id="PTHR43201:SF5">
    <property type="entry name" value="MEDIUM-CHAIN ACYL-COA LIGASE ACSF2, MITOCHONDRIAL"/>
    <property type="match status" value="1"/>
</dbReference>
<dbReference type="InterPro" id="IPR000873">
    <property type="entry name" value="AMP-dep_synth/lig_dom"/>
</dbReference>
<dbReference type="InterPro" id="IPR042099">
    <property type="entry name" value="ANL_N_sf"/>
</dbReference>
<sequence length="572" mass="61720">MITPPCAKTVYELFQASANTYGDHTALTYLSNLEPLQEQHVSYNELLANINRSARLLLDLAGTRRPVVSMLLPNIPQSQYLLWAAASVGVANPINPLLSEDALYNLMLKAKTELMFVPGPTPGSDLWQKTLSVAQRLPHRPKCIAVLAPGGEYFFDALLPDYSDAELEPVLQPQADDIAAYFHTGGTTGLPKIACHTHANQVAAAHAYVRCMEASSTDVALNGLPLFHVAGALVNSLGGMASGLRMLLPTLSGFRNREVIQRHWQLVEHYGITISGGIPTSVAAMLDIPVGNHDISSLRFMISGGAPVPAALCEKLRETTGLNLYQAYGMTEAAGVITLPNLRCPSIPGSAGHVSGAMQVRIAESGEICVRGPTVFPGYLGQTESPLDDGWLRTGDLGRLDDQGNLFITGRAKDLIIRSGHNIDPALIENCLESHPQVSLAAAVGMPDEYAGELPVVFVQLRQGCVASIDELRQYAFDNIAERPACPKQIFLVDALPITAVGKIIKHRLREVAAAYVYNELARQRCGNELTVEVNQHADGSLVLNLDSVPLEHQSWCAEQAQRLGMGVHAVQ</sequence>
<dbReference type="AlphaFoldDB" id="A0AAU8E993"/>
<dbReference type="InterPro" id="IPR020845">
    <property type="entry name" value="AMP-binding_CS"/>
</dbReference>
<dbReference type="EMBL" id="CP159258">
    <property type="protein sequence ID" value="XCG76070.1"/>
    <property type="molecule type" value="Genomic_DNA"/>
</dbReference>